<comment type="caution">
    <text evidence="7">The sequence shown here is derived from an EMBL/GenBank/DDBJ whole genome shotgun (WGS) entry which is preliminary data.</text>
</comment>
<evidence type="ECO:0000313" key="7">
    <source>
        <dbReference type="EMBL" id="GAG10542.1"/>
    </source>
</evidence>
<evidence type="ECO:0000256" key="2">
    <source>
        <dbReference type="ARBA" id="ARBA00022723"/>
    </source>
</evidence>
<dbReference type="PROSITE" id="PS51379">
    <property type="entry name" value="4FE4S_FER_2"/>
    <property type="match status" value="2"/>
</dbReference>
<keyword evidence="1" id="KW-0004">4Fe-4S</keyword>
<dbReference type="PANTHER" id="PTHR43687:SF5">
    <property type="entry name" value="4FE-4S FERREDOXIN-TYPE DOMAIN-CONTAINING PROTEIN"/>
    <property type="match status" value="1"/>
</dbReference>
<dbReference type="InterPro" id="IPR017900">
    <property type="entry name" value="4Fe4S_Fe_S_CS"/>
</dbReference>
<organism evidence="7">
    <name type="scientific">marine sediment metagenome</name>
    <dbReference type="NCBI Taxonomy" id="412755"/>
    <lineage>
        <taxon>unclassified sequences</taxon>
        <taxon>metagenomes</taxon>
        <taxon>ecological metagenomes</taxon>
    </lineage>
</organism>
<evidence type="ECO:0000259" key="6">
    <source>
        <dbReference type="PROSITE" id="PS51379"/>
    </source>
</evidence>
<keyword evidence="4" id="KW-0408">Iron</keyword>
<dbReference type="PANTHER" id="PTHR43687">
    <property type="entry name" value="ADENYLYLSULFATE REDUCTASE, BETA SUBUNIT"/>
    <property type="match status" value="1"/>
</dbReference>
<dbReference type="InterPro" id="IPR017896">
    <property type="entry name" value="4Fe4S_Fe-S-bd"/>
</dbReference>
<gene>
    <name evidence="7" type="ORF">S01H1_42915</name>
</gene>
<evidence type="ECO:0000256" key="1">
    <source>
        <dbReference type="ARBA" id="ARBA00022485"/>
    </source>
</evidence>
<evidence type="ECO:0000256" key="5">
    <source>
        <dbReference type="ARBA" id="ARBA00023014"/>
    </source>
</evidence>
<keyword evidence="2" id="KW-0479">Metal-binding</keyword>
<dbReference type="GO" id="GO:0016491">
    <property type="term" value="F:oxidoreductase activity"/>
    <property type="evidence" value="ECO:0007669"/>
    <property type="project" value="UniProtKB-KW"/>
</dbReference>
<feature type="domain" description="4Fe-4S ferredoxin-type" evidence="6">
    <location>
        <begin position="103"/>
        <end position="132"/>
    </location>
</feature>
<reference evidence="7" key="1">
    <citation type="journal article" date="2014" name="Front. Microbiol.">
        <title>High frequency of phylogenetically diverse reductive dehalogenase-homologous genes in deep subseafloor sedimentary metagenomes.</title>
        <authorList>
            <person name="Kawai M."/>
            <person name="Futagami T."/>
            <person name="Toyoda A."/>
            <person name="Takaki Y."/>
            <person name="Nishi S."/>
            <person name="Hori S."/>
            <person name="Arai W."/>
            <person name="Tsubouchi T."/>
            <person name="Morono Y."/>
            <person name="Uchiyama I."/>
            <person name="Ito T."/>
            <person name="Fujiyama A."/>
            <person name="Inagaki F."/>
            <person name="Takami H."/>
        </authorList>
    </citation>
    <scope>NUCLEOTIDE SEQUENCE</scope>
    <source>
        <strain evidence="7">Expedition CK06-06</strain>
    </source>
</reference>
<dbReference type="EMBL" id="BARS01027313">
    <property type="protein sequence ID" value="GAG10542.1"/>
    <property type="molecule type" value="Genomic_DNA"/>
</dbReference>
<evidence type="ECO:0000256" key="3">
    <source>
        <dbReference type="ARBA" id="ARBA00023002"/>
    </source>
</evidence>
<sequence>MENTTTSRVEEHELDMVVLSVGLQPSDELKHLASIVNVSQTADGFVMEAHPKLRPVDAPTPGIFFAGSVEAPKDIKDSVTQAGAAVARSSILLSSGTVLGDAIKAVVDLEQCNSCGVCARVCPYRAIEVDIKAKTGAHVIEAACAGCGACAAECRFGAMTIRHFEDEQILAQISAALQQEPEQKIITFLCNWCSYAASDLAGVSRFQYPPNNRFIRVMCSARVDESFIWHAFELGAPIVLLSGCHIGDCHYISANHWTLRRADRL</sequence>
<dbReference type="Pfam" id="PF12838">
    <property type="entry name" value="Fer4_7"/>
    <property type="match status" value="1"/>
</dbReference>
<protein>
    <recommendedName>
        <fullName evidence="6">4Fe-4S ferredoxin-type domain-containing protein</fullName>
    </recommendedName>
</protein>
<dbReference type="Pfam" id="PF02662">
    <property type="entry name" value="FlpD"/>
    <property type="match status" value="1"/>
</dbReference>
<evidence type="ECO:0000256" key="4">
    <source>
        <dbReference type="ARBA" id="ARBA00023004"/>
    </source>
</evidence>
<accession>X0VH81</accession>
<proteinExistence type="predicted"/>
<dbReference type="InterPro" id="IPR050572">
    <property type="entry name" value="Fe-S_Ferredoxin"/>
</dbReference>
<dbReference type="PROSITE" id="PS00198">
    <property type="entry name" value="4FE4S_FER_1"/>
    <property type="match status" value="1"/>
</dbReference>
<dbReference type="AlphaFoldDB" id="X0VH81"/>
<feature type="non-terminal residue" evidence="7">
    <location>
        <position position="265"/>
    </location>
</feature>
<dbReference type="GO" id="GO:0046872">
    <property type="term" value="F:metal ion binding"/>
    <property type="evidence" value="ECO:0007669"/>
    <property type="project" value="UniProtKB-KW"/>
</dbReference>
<dbReference type="InterPro" id="IPR003813">
    <property type="entry name" value="MvhD/FlpD"/>
</dbReference>
<dbReference type="GO" id="GO:0051539">
    <property type="term" value="F:4 iron, 4 sulfur cluster binding"/>
    <property type="evidence" value="ECO:0007669"/>
    <property type="project" value="UniProtKB-KW"/>
</dbReference>
<keyword evidence="3" id="KW-0560">Oxidoreductase</keyword>
<dbReference type="Gene3D" id="3.30.70.20">
    <property type="match status" value="1"/>
</dbReference>
<keyword evidence="5" id="KW-0411">Iron-sulfur</keyword>
<feature type="domain" description="4Fe-4S ferredoxin-type" evidence="6">
    <location>
        <begin position="135"/>
        <end position="164"/>
    </location>
</feature>
<dbReference type="SUPFAM" id="SSF54862">
    <property type="entry name" value="4Fe-4S ferredoxins"/>
    <property type="match status" value="1"/>
</dbReference>
<name>X0VH81_9ZZZZ</name>